<dbReference type="EMBL" id="KN837335">
    <property type="protein sequence ID" value="KIJ27462.1"/>
    <property type="molecule type" value="Genomic_DNA"/>
</dbReference>
<evidence type="ECO:0000313" key="1">
    <source>
        <dbReference type="EMBL" id="KIJ27462.1"/>
    </source>
</evidence>
<sequence length="210" mass="23070">MKTITQREKRACQQLTDARQVNVEMAVEHKHILGEAQAVQSDSLLRINGLEWENQKFMRDVLDSAVALKKAAAKEKQCAIEKELEEEILGVVPKHVYTAIKLVTKTYDVNIIGSFSAWTATRVAIEALSADDLQVAGAIQAAEGITYSGDSTTIRGIAHESRTINANMSDGSHTRFSLGVHSAVNHTAETQFNGLQDQIKELIETHNSSL</sequence>
<dbReference type="AlphaFoldDB" id="A0A0C9UEN6"/>
<dbReference type="OrthoDB" id="3052721at2759"/>
<protein>
    <submittedName>
        <fullName evidence="1">Uncharacterized protein</fullName>
    </submittedName>
</protein>
<dbReference type="Proteomes" id="UP000054279">
    <property type="component" value="Unassembled WGS sequence"/>
</dbReference>
<proteinExistence type="predicted"/>
<organism evidence="1 2">
    <name type="scientific">Sphaerobolus stellatus (strain SS14)</name>
    <dbReference type="NCBI Taxonomy" id="990650"/>
    <lineage>
        <taxon>Eukaryota</taxon>
        <taxon>Fungi</taxon>
        <taxon>Dikarya</taxon>
        <taxon>Basidiomycota</taxon>
        <taxon>Agaricomycotina</taxon>
        <taxon>Agaricomycetes</taxon>
        <taxon>Phallomycetidae</taxon>
        <taxon>Geastrales</taxon>
        <taxon>Sphaerobolaceae</taxon>
        <taxon>Sphaerobolus</taxon>
    </lineage>
</organism>
<gene>
    <name evidence="1" type="ORF">M422DRAFT_271375</name>
</gene>
<dbReference type="HOGENOM" id="CLU_1310797_0_0_1"/>
<accession>A0A0C9UEN6</accession>
<keyword evidence="2" id="KW-1185">Reference proteome</keyword>
<evidence type="ECO:0000313" key="2">
    <source>
        <dbReference type="Proteomes" id="UP000054279"/>
    </source>
</evidence>
<name>A0A0C9UEN6_SPHS4</name>
<reference evidence="1 2" key="1">
    <citation type="submission" date="2014-06" db="EMBL/GenBank/DDBJ databases">
        <title>Evolutionary Origins and Diversification of the Mycorrhizal Mutualists.</title>
        <authorList>
            <consortium name="DOE Joint Genome Institute"/>
            <consortium name="Mycorrhizal Genomics Consortium"/>
            <person name="Kohler A."/>
            <person name="Kuo A."/>
            <person name="Nagy L.G."/>
            <person name="Floudas D."/>
            <person name="Copeland A."/>
            <person name="Barry K.W."/>
            <person name="Cichocki N."/>
            <person name="Veneault-Fourrey C."/>
            <person name="LaButti K."/>
            <person name="Lindquist E.A."/>
            <person name="Lipzen A."/>
            <person name="Lundell T."/>
            <person name="Morin E."/>
            <person name="Murat C."/>
            <person name="Riley R."/>
            <person name="Ohm R."/>
            <person name="Sun H."/>
            <person name="Tunlid A."/>
            <person name="Henrissat B."/>
            <person name="Grigoriev I.V."/>
            <person name="Hibbett D.S."/>
            <person name="Martin F."/>
        </authorList>
    </citation>
    <scope>NUCLEOTIDE SEQUENCE [LARGE SCALE GENOMIC DNA]</scope>
    <source>
        <strain evidence="1 2">SS14</strain>
    </source>
</reference>